<dbReference type="InterPro" id="IPR056802">
    <property type="entry name" value="ATR-like_M-HEAT"/>
</dbReference>
<dbReference type="Gene3D" id="1.10.1070.11">
    <property type="entry name" value="Phosphatidylinositol 3-/4-kinase, catalytic domain"/>
    <property type="match status" value="1"/>
</dbReference>
<dbReference type="EMBL" id="AZGZ01000010">
    <property type="protein sequence ID" value="KZZ92715.1"/>
    <property type="molecule type" value="Genomic_DNA"/>
</dbReference>
<dbReference type="Pfam" id="PF02260">
    <property type="entry name" value="FATC"/>
    <property type="match status" value="1"/>
</dbReference>
<dbReference type="SUPFAM" id="SSF56112">
    <property type="entry name" value="Protein kinase-like (PK-like)"/>
    <property type="match status" value="1"/>
</dbReference>
<dbReference type="GO" id="GO:0004674">
    <property type="term" value="F:protein serine/threonine kinase activity"/>
    <property type="evidence" value="ECO:0007669"/>
    <property type="project" value="UniProtKB-KW"/>
</dbReference>
<dbReference type="PROSITE" id="PS50005">
    <property type="entry name" value="TPR"/>
    <property type="match status" value="1"/>
</dbReference>
<evidence type="ECO:0000313" key="25">
    <source>
        <dbReference type="EMBL" id="KZZ92715.1"/>
    </source>
</evidence>
<evidence type="ECO:0000256" key="3">
    <source>
        <dbReference type="ARBA" id="ARBA00011370"/>
    </source>
</evidence>
<keyword evidence="12" id="KW-0156">Chromatin regulator</keyword>
<keyword evidence="9" id="KW-0227">DNA damage</keyword>
<dbReference type="PROSITE" id="PS51189">
    <property type="entry name" value="FAT"/>
    <property type="match status" value="1"/>
</dbReference>
<evidence type="ECO:0000256" key="4">
    <source>
        <dbReference type="ARBA" id="ARBA00012513"/>
    </source>
</evidence>
<evidence type="ECO:0000256" key="8">
    <source>
        <dbReference type="ARBA" id="ARBA00022741"/>
    </source>
</evidence>
<dbReference type="Gene3D" id="1.25.40.10">
    <property type="entry name" value="Tetratricopeptide repeat domain"/>
    <property type="match status" value="1"/>
</dbReference>
<dbReference type="GO" id="GO:0005634">
    <property type="term" value="C:nucleus"/>
    <property type="evidence" value="ECO:0007669"/>
    <property type="project" value="UniProtKB-SubCell"/>
</dbReference>
<dbReference type="PANTHER" id="PTHR11139">
    <property type="entry name" value="ATAXIA TELANGIECTASIA MUTATED ATM -RELATED"/>
    <property type="match status" value="1"/>
</dbReference>
<dbReference type="InterPro" id="IPR019734">
    <property type="entry name" value="TPR_rpt"/>
</dbReference>
<dbReference type="GO" id="GO:0005694">
    <property type="term" value="C:chromosome"/>
    <property type="evidence" value="ECO:0007669"/>
    <property type="project" value="TreeGrafter"/>
</dbReference>
<dbReference type="PROSITE" id="PS50290">
    <property type="entry name" value="PI3_4_KINASE_3"/>
    <property type="match status" value="1"/>
</dbReference>
<evidence type="ECO:0000256" key="15">
    <source>
        <dbReference type="ARBA" id="ARBA00023254"/>
    </source>
</evidence>
<feature type="domain" description="FAT" evidence="23">
    <location>
        <begin position="1394"/>
        <end position="1959"/>
    </location>
</feature>
<dbReference type="InterPro" id="IPR003151">
    <property type="entry name" value="PIK-rel_kinase_FAT"/>
</dbReference>
<dbReference type="SUPFAM" id="SSF48371">
    <property type="entry name" value="ARM repeat"/>
    <property type="match status" value="1"/>
</dbReference>
<dbReference type="Gene3D" id="3.30.1010.10">
    <property type="entry name" value="Phosphatidylinositol 3-kinase Catalytic Subunit, Chain A, domain 4"/>
    <property type="match status" value="1"/>
</dbReference>
<gene>
    <name evidence="25" type="ORF">AAP_02796</name>
</gene>
<dbReference type="SMART" id="SM00802">
    <property type="entry name" value="UME"/>
    <property type="match status" value="1"/>
</dbReference>
<dbReference type="InterPro" id="IPR050517">
    <property type="entry name" value="DDR_Repair_Kinase"/>
</dbReference>
<evidence type="ECO:0000256" key="6">
    <source>
        <dbReference type="ARBA" id="ARBA00022527"/>
    </source>
</evidence>
<dbReference type="PROSITE" id="PS51190">
    <property type="entry name" value="FATC"/>
    <property type="match status" value="1"/>
</dbReference>
<dbReference type="GO" id="GO:0005524">
    <property type="term" value="F:ATP binding"/>
    <property type="evidence" value="ECO:0007669"/>
    <property type="project" value="UniProtKB-KW"/>
</dbReference>
<feature type="region of interest" description="Disordered" evidence="21">
    <location>
        <begin position="408"/>
        <end position="435"/>
    </location>
</feature>
<feature type="domain" description="PI3K/PI4K catalytic" evidence="22">
    <location>
        <begin position="2078"/>
        <end position="2396"/>
    </location>
</feature>
<dbReference type="InterPro" id="IPR036940">
    <property type="entry name" value="PI3/4_kinase_cat_sf"/>
</dbReference>
<keyword evidence="20" id="KW-0802">TPR repeat</keyword>
<evidence type="ECO:0000256" key="10">
    <source>
        <dbReference type="ARBA" id="ARBA00022777"/>
    </source>
</evidence>
<dbReference type="InterPro" id="IPR012993">
    <property type="entry name" value="UME"/>
</dbReference>
<dbReference type="Pfam" id="PF00454">
    <property type="entry name" value="PI3_PI4_kinase"/>
    <property type="match status" value="1"/>
</dbReference>
<dbReference type="InterPro" id="IPR011009">
    <property type="entry name" value="Kinase-like_dom_sf"/>
</dbReference>
<feature type="domain" description="FATC" evidence="24">
    <location>
        <begin position="2380"/>
        <end position="2412"/>
    </location>
</feature>
<dbReference type="InterPro" id="IPR016024">
    <property type="entry name" value="ARM-type_fold"/>
</dbReference>
<name>A0A167ZIR6_9EURO</name>
<dbReference type="Pfam" id="PF02259">
    <property type="entry name" value="FAT"/>
    <property type="match status" value="1"/>
</dbReference>
<dbReference type="CDD" id="cd00892">
    <property type="entry name" value="PIKKc_ATR"/>
    <property type="match status" value="1"/>
</dbReference>
<dbReference type="InterPro" id="IPR000403">
    <property type="entry name" value="PI3/4_kinase_cat_dom"/>
</dbReference>
<keyword evidence="13" id="KW-0234">DNA repair</keyword>
<dbReference type="SMART" id="SM00146">
    <property type="entry name" value="PI3Kc"/>
    <property type="match status" value="1"/>
</dbReference>
<sequence length="2412" mass="272083">MTRPSWNAAVAREPAASLVATHLAPHLTQKQGVQHQLNRETFSQLLAIISSQECKTLSLAEGINSICVSLKAGVQPLFDLKSSAEREELTSQVLDCLRIMSRVAYMKPEALSAPADPVILGKNVTASLAEWIVRDVLLLLCSTVDDDIHYDALALLKHVCKRGNMRELHILSLCLQDILTTVEKLGCSTTTPIDFPSGTGSFLVSLEELGCNQLIYDRVSTLETPAHAFTACVWIFRAITATIFESASTAPSSALPISLVFRNFNQLRDSVLDYMEDLDVGSDVNQFTEHVETLLQEIREVYDTCASKESIKVFAPQAIERYLECCIDLLSYSKLQQSVGLQKSLSHLLDDLSDTDHIFNDISATVQSDIAPILQQFLSANTSTLDFEFEQSAKQFLKKFSGAPAVNTEKAVTDQPQDDAMDLDRDDNPRPKKRRCTVSSENLYERRFKALAGSLILDLNPTNPNFQGFSERLELPTTGEDAVELITQLGLLSCMCAGTLSEPSPNDLSDSPLTCSICDGVPAFTKDFAVWTDSEHDEIRQAFLKILPTLSDFVEARITAAFTIKKILTHCMKEEHLILQSSSLGEFCLQLMRSSIREVRVAGTRVISSFMQKRLSPTLRRDNFMTALNYLQRMLDNQDIALKETAILALAQVAEVAGDKEMNIILLRLVEMLGHENSFLSDVAFSELFNLAEVLEMTPLELFRPFWRTVSILTVVNIDSRPQILSHLCELTAMSFEAFLSSAQEHIIPYLVSMRKYETIEMIDPDRRMSCFDICRKDGNLTSLLAFLLTQPSDDYDALVTSTFHDMAPNSETHTLSDWVSIQGIEITCELLRELGEATQETRGKYLAALTLVSSLKPIRKSSSSTEGGDVLALFIENHVLGIIRMFSQIVNEDRRSMVEKRRNILAIGEMVRMAPNHVNAALLQICACLRTALDLVELRDHAFMSWDVMIRSLEQEELESLLDQTYCIIIKYWDLFQEEDSRIRGRQLLEWLNSSRQDAIRSCSDLLPSLEAVPALSALQRHTSIENEATNERIVAVFIRRLGNEHAIVVEQALKELLRYLLRSGHQFSDTSSSQNITNLKIKLIRSLLDCCAKFNENGDMILGLSAQCLGILGAVDPNETEFVRQKKDILVLSNFDDFDETCDFLLFFIQNVLVGAYLSSDAESQGFLAWAMQNFLSICGFQNADFVPTSQIQGSNSYYKRWFNLPKFVRNLLTPLLSSTYTIEKAPAPRPVCTYPLFSPHTSHATWIRAFVLDMLQKSPKDGSKYSRVFEVSSKIIKKRDISIAAFLSPYAALNIFLNGDARARSEIISEMLNVLQYPLPDNSHEQRKNAILCSESVFNIMDYCSRWMQARRKGMANLVMKPTDGSEEIHRKRTQQLSLLEDSLSQIPAEVLSTRAVECRSFSRALFHWEKHIRKRREPHPDQHTPDLVPLFTRLQEIYAHIDEPDGAEGITADPHIFKIDQQVVEGRKGTRWLAAQNWFGMQIAQDPEDFKAQEGLLNCLKDRGQHVALLSQFDAFQSSEKTLPITLPMAVESAWISGDLKRLSRYLELAAEKHIDDFAIGLGSVLRSLAESETEAAITQIESLRHSVAKGLTVNTVSSFRTSHESVLKLHALSEVETVARSEKTNTFENLSRKLVLLGGCIYDKRYILNLRRATMQLRGFEDSSIASVWLEIARSARKANDIEEAFNAVTRAVKLHEPQAALEFAKLLWTEGNHRKAIQMLEETISSGALVSAHNATSIGTPVADRQKGAAIVSAKAHLLLARWLDNAGQTQSEVIARKYRHAISLHPRWEKAHYHLGKHYAKILESERLKSPDKQSSTYLSGEASKLVVENLLRSLAHGNKYVFQSLPKILTLWFESAAALDEIYDDRSGLSRDFFKHIMAQRLKTLHFINEQVKKYTDRIPTVLFLTILPQLVARICHPNKELNIVLRRIIMKTTFAYIQQALWTVLPLLKSQAIDRRKKGKLIFSEIQEAGRRPEISDKRLDITKVLREGQKLSDALVGLCGKDAKSRLSDKRSRASLSRDLLFDRSIARCSLVVPFETNIIPNLPLVHDAAYFAKFRAFPQGPVTFDDISDEVLILRSAQKPRKLNVRGSDGRIYGLLCKPEDLRKDERLMEFNRMINRFLKKDTDSTSRQLYIKTYAVTPLNEDSGLIEWVNNFRTLKDLIVKLLGDRGITLDWGQIQRDLADTTSESSKVEAFTNKVLRKYPPVFHEWFLEAFPEPGSWFAARLRYTRTCAVMSMVGHCLGLGDRHGENILFEEANGAVLHVDFNCLFDMGLTLHVPERVPFRLTHNMVDAFGVCGYNGPFRRTCEITLSVLRQSEDWLMPILETFVHDPTTEFQSPKHKVTMKVPTTAQGMLVSVQNKLRGLLPGESVPLSVGGQVDELIMQATSTKNLAHMYVGWAPWL</sequence>
<dbReference type="OrthoDB" id="381190at2759"/>
<dbReference type="SMART" id="SM01343">
    <property type="entry name" value="FATC"/>
    <property type="match status" value="1"/>
</dbReference>
<comment type="similarity">
    <text evidence="2">Belongs to the PI3/PI4-kinase family. ATM subfamily.</text>
</comment>
<evidence type="ECO:0000259" key="22">
    <source>
        <dbReference type="PROSITE" id="PS50290"/>
    </source>
</evidence>
<dbReference type="GO" id="GO:0000077">
    <property type="term" value="P:DNA damage checkpoint signaling"/>
    <property type="evidence" value="ECO:0007669"/>
    <property type="project" value="TreeGrafter"/>
</dbReference>
<dbReference type="InterPro" id="IPR011990">
    <property type="entry name" value="TPR-like_helical_dom_sf"/>
</dbReference>
<evidence type="ECO:0000256" key="7">
    <source>
        <dbReference type="ARBA" id="ARBA00022679"/>
    </source>
</evidence>
<feature type="repeat" description="TPR" evidence="20">
    <location>
        <begin position="1671"/>
        <end position="1704"/>
    </location>
</feature>
<keyword evidence="10 25" id="KW-0418">Kinase</keyword>
<evidence type="ECO:0000256" key="20">
    <source>
        <dbReference type="PROSITE-ProRule" id="PRU00339"/>
    </source>
</evidence>
<accession>A0A167ZIR6</accession>
<dbReference type="Pfam" id="PF23593">
    <property type="entry name" value="HEAT_ATR"/>
    <property type="match status" value="1"/>
</dbReference>
<dbReference type="InterPro" id="IPR057564">
    <property type="entry name" value="HEAT_ATR"/>
</dbReference>
<keyword evidence="14" id="KW-0539">Nucleus</keyword>
<dbReference type="Pfam" id="PF25385">
    <property type="entry name" value="HEAT_MEC1_N"/>
    <property type="match status" value="1"/>
</dbReference>
<dbReference type="InterPro" id="IPR011989">
    <property type="entry name" value="ARM-like"/>
</dbReference>
<evidence type="ECO:0000256" key="17">
    <source>
        <dbReference type="ARBA" id="ARBA00029679"/>
    </source>
</evidence>
<keyword evidence="26" id="KW-1185">Reference proteome</keyword>
<evidence type="ECO:0000256" key="5">
    <source>
        <dbReference type="ARBA" id="ARBA00021345"/>
    </source>
</evidence>
<dbReference type="PANTHER" id="PTHR11139:SF125">
    <property type="entry name" value="SERINE_THREONINE-PROTEIN KINASE MEC1"/>
    <property type="match status" value="1"/>
</dbReference>
<comment type="subcellular location">
    <subcellularLocation>
        <location evidence="1">Nucleus</location>
    </subcellularLocation>
</comment>
<comment type="subunit">
    <text evidence="3">Associates with DNA double-strand breaks.</text>
</comment>
<evidence type="ECO:0000256" key="19">
    <source>
        <dbReference type="ARBA" id="ARBA00033001"/>
    </source>
</evidence>
<dbReference type="VEuPathDB" id="FungiDB:AAP_02796"/>
<dbReference type="GO" id="GO:0006281">
    <property type="term" value="P:DNA repair"/>
    <property type="evidence" value="ECO:0007669"/>
    <property type="project" value="UniProtKB-KW"/>
</dbReference>
<dbReference type="Proteomes" id="UP000242877">
    <property type="component" value="Unassembled WGS sequence"/>
</dbReference>
<evidence type="ECO:0000259" key="24">
    <source>
        <dbReference type="PROSITE" id="PS51190"/>
    </source>
</evidence>
<keyword evidence="6" id="KW-0723">Serine/threonine-protein kinase</keyword>
<evidence type="ECO:0000313" key="26">
    <source>
        <dbReference type="Proteomes" id="UP000242877"/>
    </source>
</evidence>
<evidence type="ECO:0000256" key="9">
    <source>
        <dbReference type="ARBA" id="ARBA00022763"/>
    </source>
</evidence>
<evidence type="ECO:0000259" key="23">
    <source>
        <dbReference type="PROSITE" id="PS51189"/>
    </source>
</evidence>
<keyword evidence="11" id="KW-0067">ATP-binding</keyword>
<evidence type="ECO:0000256" key="2">
    <source>
        <dbReference type="ARBA" id="ARBA00010769"/>
    </source>
</evidence>
<evidence type="ECO:0000256" key="16">
    <source>
        <dbReference type="ARBA" id="ARBA00025079"/>
    </source>
</evidence>
<dbReference type="Gene3D" id="1.25.10.10">
    <property type="entry name" value="Leucine-rich Repeat Variant"/>
    <property type="match status" value="1"/>
</dbReference>
<comment type="caution">
    <text evidence="25">The sequence shown here is derived from an EMBL/GenBank/DDBJ whole genome shotgun (WGS) entry which is preliminary data.</text>
</comment>
<keyword evidence="7" id="KW-0808">Transferase</keyword>
<dbReference type="InterPro" id="IPR014009">
    <property type="entry name" value="PIK_FAT"/>
</dbReference>
<dbReference type="InterPro" id="IPR058681">
    <property type="entry name" value="HEAT_MEC1_N"/>
</dbReference>
<comment type="function">
    <text evidence="16">Serine/threonine protein kinase which activates checkpoint signaling upon genotoxic stresses such as ionizing radiation (IR), ultraviolet light (UV), or DNA replication stalling, thereby acting as a DNA damage sensor. Recognizes the substrate consensus sequence [ST]-Q. Phosphorylates histone H2A to form H2AS128ph (gamma-H2A) at sites of DNA damage, involved in the regulation of DNA damage response mechanism. Required for the control of telomere length and genome stability.</text>
</comment>
<evidence type="ECO:0000256" key="11">
    <source>
        <dbReference type="ARBA" id="ARBA00022840"/>
    </source>
</evidence>
<dbReference type="GO" id="GO:0000723">
    <property type="term" value="P:telomere maintenance"/>
    <property type="evidence" value="ECO:0007669"/>
    <property type="project" value="TreeGrafter"/>
</dbReference>
<organism evidence="25 26">
    <name type="scientific">Ascosphaera apis ARSEF 7405</name>
    <dbReference type="NCBI Taxonomy" id="392613"/>
    <lineage>
        <taxon>Eukaryota</taxon>
        <taxon>Fungi</taxon>
        <taxon>Dikarya</taxon>
        <taxon>Ascomycota</taxon>
        <taxon>Pezizomycotina</taxon>
        <taxon>Eurotiomycetes</taxon>
        <taxon>Eurotiomycetidae</taxon>
        <taxon>Onygenales</taxon>
        <taxon>Ascosphaeraceae</taxon>
        <taxon>Ascosphaera</taxon>
    </lineage>
</organism>
<protein>
    <recommendedName>
        <fullName evidence="5">Serine/threonine-protein kinase MEC1</fullName>
        <ecNumber evidence="4">2.7.11.1</ecNumber>
    </recommendedName>
    <alternativeName>
        <fullName evidence="19">ATR homolog</fullName>
    </alternativeName>
    <alternativeName>
        <fullName evidence="18">DNA-damage checkpoint kinase MEC1</fullName>
    </alternativeName>
    <alternativeName>
        <fullName evidence="17">Mitosis entry checkpoint protein 1</fullName>
    </alternativeName>
</protein>
<dbReference type="Pfam" id="PF25030">
    <property type="entry name" value="M-HEAT_ATR"/>
    <property type="match status" value="1"/>
</dbReference>
<evidence type="ECO:0000256" key="12">
    <source>
        <dbReference type="ARBA" id="ARBA00022853"/>
    </source>
</evidence>
<dbReference type="SUPFAM" id="SSF48452">
    <property type="entry name" value="TPR-like"/>
    <property type="match status" value="1"/>
</dbReference>
<dbReference type="Pfam" id="PF08064">
    <property type="entry name" value="UME"/>
    <property type="match status" value="1"/>
</dbReference>
<keyword evidence="8" id="KW-0547">Nucleotide-binding</keyword>
<evidence type="ECO:0000256" key="18">
    <source>
        <dbReference type="ARBA" id="ARBA00030459"/>
    </source>
</evidence>
<evidence type="ECO:0000256" key="14">
    <source>
        <dbReference type="ARBA" id="ARBA00023242"/>
    </source>
</evidence>
<proteinExistence type="inferred from homology"/>
<reference evidence="25 26" key="1">
    <citation type="journal article" date="2016" name="Genome Biol. Evol.">
        <title>Divergent and convergent evolution of fungal pathogenicity.</title>
        <authorList>
            <person name="Shang Y."/>
            <person name="Xiao G."/>
            <person name="Zheng P."/>
            <person name="Cen K."/>
            <person name="Zhan S."/>
            <person name="Wang C."/>
        </authorList>
    </citation>
    <scope>NUCLEOTIDE SEQUENCE [LARGE SCALE GENOMIC DNA]</scope>
    <source>
        <strain evidence="25 26">ARSEF 7405</strain>
    </source>
</reference>
<dbReference type="EC" id="2.7.11.1" evidence="4"/>
<dbReference type="FunFam" id="1.10.1070.11:FF:000031">
    <property type="entry name" value="Phosphatidyl inositol 3-kinase"/>
    <property type="match status" value="1"/>
</dbReference>
<keyword evidence="15" id="KW-0469">Meiosis</keyword>
<evidence type="ECO:0000256" key="13">
    <source>
        <dbReference type="ARBA" id="ARBA00023204"/>
    </source>
</evidence>
<evidence type="ECO:0000256" key="1">
    <source>
        <dbReference type="ARBA" id="ARBA00004123"/>
    </source>
</evidence>
<dbReference type="InterPro" id="IPR003152">
    <property type="entry name" value="FATC_dom"/>
</dbReference>
<evidence type="ECO:0000256" key="21">
    <source>
        <dbReference type="SAM" id="MobiDB-lite"/>
    </source>
</evidence>